<gene>
    <name evidence="7" type="ORF">DPMN_050672</name>
</gene>
<dbReference type="SMART" id="SM00980">
    <property type="entry name" value="THAP"/>
    <property type="match status" value="1"/>
</dbReference>
<dbReference type="Pfam" id="PF05485">
    <property type="entry name" value="THAP"/>
    <property type="match status" value="1"/>
</dbReference>
<organism evidence="7 8">
    <name type="scientific">Dreissena polymorpha</name>
    <name type="common">Zebra mussel</name>
    <name type="synonym">Mytilus polymorpha</name>
    <dbReference type="NCBI Taxonomy" id="45954"/>
    <lineage>
        <taxon>Eukaryota</taxon>
        <taxon>Metazoa</taxon>
        <taxon>Spiralia</taxon>
        <taxon>Lophotrochozoa</taxon>
        <taxon>Mollusca</taxon>
        <taxon>Bivalvia</taxon>
        <taxon>Autobranchia</taxon>
        <taxon>Heteroconchia</taxon>
        <taxon>Euheterodonta</taxon>
        <taxon>Imparidentia</taxon>
        <taxon>Neoheterodontei</taxon>
        <taxon>Myida</taxon>
        <taxon>Dreissenoidea</taxon>
        <taxon>Dreissenidae</taxon>
        <taxon>Dreissena</taxon>
    </lineage>
</organism>
<evidence type="ECO:0000256" key="4">
    <source>
        <dbReference type="ARBA" id="ARBA00023125"/>
    </source>
</evidence>
<dbReference type="Proteomes" id="UP000828390">
    <property type="component" value="Unassembled WGS sequence"/>
</dbReference>
<keyword evidence="2" id="KW-0863">Zinc-finger</keyword>
<accession>A0A9D4CGK2</accession>
<keyword evidence="8" id="KW-1185">Reference proteome</keyword>
<reference evidence="7" key="2">
    <citation type="submission" date="2020-11" db="EMBL/GenBank/DDBJ databases">
        <authorList>
            <person name="McCartney M.A."/>
            <person name="Auch B."/>
            <person name="Kono T."/>
            <person name="Mallez S."/>
            <person name="Becker A."/>
            <person name="Gohl D.M."/>
            <person name="Silverstein K.A.T."/>
            <person name="Koren S."/>
            <person name="Bechman K.B."/>
            <person name="Herman A."/>
            <person name="Abrahante J.E."/>
            <person name="Garbe J."/>
        </authorList>
    </citation>
    <scope>NUCLEOTIDE SEQUENCE</scope>
    <source>
        <strain evidence="7">Duluth1</strain>
        <tissue evidence="7">Whole animal</tissue>
    </source>
</reference>
<evidence type="ECO:0000256" key="3">
    <source>
        <dbReference type="ARBA" id="ARBA00022833"/>
    </source>
</evidence>
<feature type="domain" description="THAP-type" evidence="6">
    <location>
        <begin position="22"/>
        <end position="84"/>
    </location>
</feature>
<dbReference type="GO" id="GO:0008270">
    <property type="term" value="F:zinc ion binding"/>
    <property type="evidence" value="ECO:0007669"/>
    <property type="project" value="UniProtKB-KW"/>
</dbReference>
<feature type="region of interest" description="Disordered" evidence="5">
    <location>
        <begin position="79"/>
        <end position="113"/>
    </location>
</feature>
<dbReference type="AlphaFoldDB" id="A0A9D4CGK2"/>
<reference evidence="7" key="1">
    <citation type="journal article" date="2019" name="bioRxiv">
        <title>The Genome of the Zebra Mussel, Dreissena polymorpha: A Resource for Invasive Species Research.</title>
        <authorList>
            <person name="McCartney M.A."/>
            <person name="Auch B."/>
            <person name="Kono T."/>
            <person name="Mallez S."/>
            <person name="Zhang Y."/>
            <person name="Obille A."/>
            <person name="Becker A."/>
            <person name="Abrahante J.E."/>
            <person name="Garbe J."/>
            <person name="Badalamenti J.P."/>
            <person name="Herman A."/>
            <person name="Mangelson H."/>
            <person name="Liachko I."/>
            <person name="Sullivan S."/>
            <person name="Sone E.D."/>
            <person name="Koren S."/>
            <person name="Silverstein K.A.T."/>
            <person name="Beckman K.B."/>
            <person name="Gohl D.M."/>
        </authorList>
    </citation>
    <scope>NUCLEOTIDE SEQUENCE</scope>
    <source>
        <strain evidence="7">Duluth1</strain>
        <tissue evidence="7">Whole animal</tissue>
    </source>
</reference>
<comment type="caution">
    <text evidence="7">The sequence shown here is derived from an EMBL/GenBank/DDBJ whole genome shotgun (WGS) entry which is preliminary data.</text>
</comment>
<protein>
    <recommendedName>
        <fullName evidence="6">THAP-type domain-containing protein</fullName>
    </recommendedName>
</protein>
<evidence type="ECO:0000313" key="7">
    <source>
        <dbReference type="EMBL" id="KAH3724845.1"/>
    </source>
</evidence>
<sequence>MVASFHLLSLVANITTSTPYRYFLFIPSFQIWKDRIRRSDVKISQHTRVCSYHFKFVDFVNPKSSKKRLKSEAVPSQFQWTQVEKGRSPRKSKNVDSDETDTASEGEERVHVDIHSIDKIAPLNGNR</sequence>
<dbReference type="GO" id="GO:0003677">
    <property type="term" value="F:DNA binding"/>
    <property type="evidence" value="ECO:0007669"/>
    <property type="project" value="UniProtKB-KW"/>
</dbReference>
<keyword evidence="3" id="KW-0862">Zinc</keyword>
<keyword evidence="1" id="KW-0479">Metal-binding</keyword>
<evidence type="ECO:0000256" key="1">
    <source>
        <dbReference type="ARBA" id="ARBA00022723"/>
    </source>
</evidence>
<name>A0A9D4CGK2_DREPO</name>
<evidence type="ECO:0000259" key="6">
    <source>
        <dbReference type="SMART" id="SM00980"/>
    </source>
</evidence>
<evidence type="ECO:0000256" key="5">
    <source>
        <dbReference type="SAM" id="MobiDB-lite"/>
    </source>
</evidence>
<keyword evidence="4" id="KW-0238">DNA-binding</keyword>
<evidence type="ECO:0000313" key="8">
    <source>
        <dbReference type="Proteomes" id="UP000828390"/>
    </source>
</evidence>
<dbReference type="EMBL" id="JAIWYP010000012">
    <property type="protein sequence ID" value="KAH3724845.1"/>
    <property type="molecule type" value="Genomic_DNA"/>
</dbReference>
<evidence type="ECO:0000256" key="2">
    <source>
        <dbReference type="ARBA" id="ARBA00022771"/>
    </source>
</evidence>
<proteinExistence type="predicted"/>
<dbReference type="InterPro" id="IPR006612">
    <property type="entry name" value="THAP_Znf"/>
</dbReference>
<dbReference type="SUPFAM" id="SSF57716">
    <property type="entry name" value="Glucocorticoid receptor-like (DNA-binding domain)"/>
    <property type="match status" value="1"/>
</dbReference>